<feature type="region of interest" description="Disordered" evidence="5">
    <location>
        <begin position="131"/>
        <end position="178"/>
    </location>
</feature>
<dbReference type="PANTHER" id="PTHR23041:SF78">
    <property type="entry name" value="E3 UBIQUITIN-PROTEIN LIGASE RNF4"/>
    <property type="match status" value="1"/>
</dbReference>
<dbReference type="PANTHER" id="PTHR23041">
    <property type="entry name" value="RING FINGER DOMAIN-CONTAINING"/>
    <property type="match status" value="1"/>
</dbReference>
<dbReference type="InterPro" id="IPR013083">
    <property type="entry name" value="Znf_RING/FYVE/PHD"/>
</dbReference>
<feature type="domain" description="RING-type" evidence="6">
    <location>
        <begin position="257"/>
        <end position="315"/>
    </location>
</feature>
<keyword evidence="2 4" id="KW-0863">Zinc-finger</keyword>
<dbReference type="EMBL" id="ML143405">
    <property type="protein sequence ID" value="TBU30552.1"/>
    <property type="molecule type" value="Genomic_DNA"/>
</dbReference>
<evidence type="ECO:0000259" key="6">
    <source>
        <dbReference type="PROSITE" id="PS50089"/>
    </source>
</evidence>
<dbReference type="InterPro" id="IPR018957">
    <property type="entry name" value="Znf_C3HC4_RING-type"/>
</dbReference>
<feature type="region of interest" description="Disordered" evidence="5">
    <location>
        <begin position="537"/>
        <end position="557"/>
    </location>
</feature>
<evidence type="ECO:0000256" key="5">
    <source>
        <dbReference type="SAM" id="MobiDB-lite"/>
    </source>
</evidence>
<evidence type="ECO:0000256" key="4">
    <source>
        <dbReference type="PROSITE-ProRule" id="PRU00175"/>
    </source>
</evidence>
<protein>
    <recommendedName>
        <fullName evidence="6">RING-type domain-containing protein</fullName>
    </recommendedName>
</protein>
<feature type="region of interest" description="Disordered" evidence="5">
    <location>
        <begin position="1"/>
        <end position="108"/>
    </location>
</feature>
<sequence>MPPAVVQNSSSSNRRSTGSIRQRENRAHSQHPQTGSVSARRRKSRSPDTCAIDEAISQADNISRRKKRSANTTGGGSSSSNVATMGVSRMSIHEDPGDRGRTKAKAKPRTVNMWVDDEDDDTHIVTNIMQEHGRSVNTQNARVKRKERSRSRDATHRYSRKTVTPEPTEDDNEPTYTGPLAQAEYTRMKQEMENLRKQVAMTKKTIAKQSKVIDELRSELTTTNESHRTQRVEMEKLKTQSKKSNDLIAAVETNLTCQICMEILLKPHGLSPCGHVLCMVCLQEWFKTAPPGEDDMDDDYPDAILYRKKTCPCCRTEVRTRPIPLYLVKSLASALHKSKAPAGAARPSPPPDDEDPWAGIFRDPTAVDDYWSTDEDGEDDEEEDDDDEGEDGEMYDDEDDYWSFDGYGTGEDEERYDGPYIPARWAPPSVPLSPDEYPFLTDDSEEIAMLRRGVTLQMIELFQMSYSHHTGLCAIVDGENEVHLGWNIELHPDDETGEEYMDWVLSDMYDRPERWRVESDDLEGTWSAWKLVPADEADEYDNSDSDAWAEEMDDEDL</sequence>
<name>A0A4Q9MV85_9APHY</name>
<gene>
    <name evidence="7" type="ORF">BD311DRAFT_864052</name>
</gene>
<dbReference type="PROSITE" id="PS50089">
    <property type="entry name" value="ZF_RING_2"/>
    <property type="match status" value="1"/>
</dbReference>
<dbReference type="InterPro" id="IPR017907">
    <property type="entry name" value="Znf_RING_CS"/>
</dbReference>
<dbReference type="SUPFAM" id="SSF57850">
    <property type="entry name" value="RING/U-box"/>
    <property type="match status" value="1"/>
</dbReference>
<dbReference type="AlphaFoldDB" id="A0A4Q9MV85"/>
<dbReference type="InterPro" id="IPR047134">
    <property type="entry name" value="RNF4"/>
</dbReference>
<dbReference type="Proteomes" id="UP000292957">
    <property type="component" value="Unassembled WGS sequence"/>
</dbReference>
<dbReference type="PROSITE" id="PS00518">
    <property type="entry name" value="ZF_RING_1"/>
    <property type="match status" value="1"/>
</dbReference>
<reference evidence="7" key="1">
    <citation type="submission" date="2019-01" db="EMBL/GenBank/DDBJ databases">
        <title>Draft genome sequences of three monokaryotic isolates of the white-rot basidiomycete fungus Dichomitus squalens.</title>
        <authorList>
            <consortium name="DOE Joint Genome Institute"/>
            <person name="Lopez S.C."/>
            <person name="Andreopoulos B."/>
            <person name="Pangilinan J."/>
            <person name="Lipzen A."/>
            <person name="Riley R."/>
            <person name="Ahrendt S."/>
            <person name="Ng V."/>
            <person name="Barry K."/>
            <person name="Daum C."/>
            <person name="Grigoriev I.V."/>
            <person name="Hilden K.S."/>
            <person name="Makela M.R."/>
            <person name="de Vries R.P."/>
        </authorList>
    </citation>
    <scope>NUCLEOTIDE SEQUENCE [LARGE SCALE GENOMIC DNA]</scope>
    <source>
        <strain evidence="7">OM18370.1</strain>
    </source>
</reference>
<feature type="region of interest" description="Disordered" evidence="5">
    <location>
        <begin position="339"/>
        <end position="413"/>
    </location>
</feature>
<feature type="compositionally biased region" description="Polar residues" evidence="5">
    <location>
        <begin position="131"/>
        <end position="141"/>
    </location>
</feature>
<dbReference type="GO" id="GO:0008270">
    <property type="term" value="F:zinc ion binding"/>
    <property type="evidence" value="ECO:0007669"/>
    <property type="project" value="UniProtKB-KW"/>
</dbReference>
<dbReference type="Pfam" id="PF00097">
    <property type="entry name" value="zf-C3HC4"/>
    <property type="match status" value="1"/>
</dbReference>
<evidence type="ECO:0000256" key="3">
    <source>
        <dbReference type="ARBA" id="ARBA00022833"/>
    </source>
</evidence>
<proteinExistence type="predicted"/>
<accession>A0A4Q9MV85</accession>
<evidence type="ECO:0000313" key="7">
    <source>
        <dbReference type="EMBL" id="TBU30552.1"/>
    </source>
</evidence>
<dbReference type="Pfam" id="PF26609">
    <property type="entry name" value="DUF8191"/>
    <property type="match status" value="1"/>
</dbReference>
<keyword evidence="1" id="KW-0479">Metal-binding</keyword>
<dbReference type="Gene3D" id="3.30.40.10">
    <property type="entry name" value="Zinc/RING finger domain, C3HC4 (zinc finger)"/>
    <property type="match status" value="1"/>
</dbReference>
<feature type="compositionally biased region" description="Acidic residues" evidence="5">
    <location>
        <begin position="371"/>
        <end position="402"/>
    </location>
</feature>
<organism evidence="7">
    <name type="scientific">Dichomitus squalens</name>
    <dbReference type="NCBI Taxonomy" id="114155"/>
    <lineage>
        <taxon>Eukaryota</taxon>
        <taxon>Fungi</taxon>
        <taxon>Dikarya</taxon>
        <taxon>Basidiomycota</taxon>
        <taxon>Agaricomycotina</taxon>
        <taxon>Agaricomycetes</taxon>
        <taxon>Polyporales</taxon>
        <taxon>Polyporaceae</taxon>
        <taxon>Dichomitus</taxon>
    </lineage>
</organism>
<dbReference type="InterPro" id="IPR001841">
    <property type="entry name" value="Znf_RING"/>
</dbReference>
<keyword evidence="3" id="KW-0862">Zinc</keyword>
<dbReference type="InterPro" id="IPR058504">
    <property type="entry name" value="DUF8191"/>
</dbReference>
<evidence type="ECO:0000256" key="1">
    <source>
        <dbReference type="ARBA" id="ARBA00022723"/>
    </source>
</evidence>
<evidence type="ECO:0000256" key="2">
    <source>
        <dbReference type="ARBA" id="ARBA00022771"/>
    </source>
</evidence>
<dbReference type="OrthoDB" id="6105938at2759"/>
<feature type="compositionally biased region" description="Basic and acidic residues" evidence="5">
    <location>
        <begin position="91"/>
        <end position="101"/>
    </location>
</feature>